<reference evidence="1" key="1">
    <citation type="submission" date="2019-08" db="EMBL/GenBank/DDBJ databases">
        <authorList>
            <person name="Kucharzyk K."/>
            <person name="Murdoch R.W."/>
            <person name="Higgins S."/>
            <person name="Loffler F."/>
        </authorList>
    </citation>
    <scope>NUCLEOTIDE SEQUENCE</scope>
</reference>
<dbReference type="EMBL" id="VSSQ01000412">
    <property type="protein sequence ID" value="MPL94038.1"/>
    <property type="molecule type" value="Genomic_DNA"/>
</dbReference>
<dbReference type="Pfam" id="PF04883">
    <property type="entry name" value="HK97-gp10_like"/>
    <property type="match status" value="1"/>
</dbReference>
<comment type="caution">
    <text evidence="1">The sequence shown here is derived from an EMBL/GenBank/DDBJ whole genome shotgun (WGS) entry which is preliminary data.</text>
</comment>
<evidence type="ECO:0000313" key="1">
    <source>
        <dbReference type="EMBL" id="MPL94038.1"/>
    </source>
</evidence>
<dbReference type="AlphaFoldDB" id="A0A644VRN9"/>
<protein>
    <recommendedName>
        <fullName evidence="2">HK97 gp10 family phage protein</fullName>
    </recommendedName>
</protein>
<gene>
    <name evidence="1" type="ORF">SDC9_40186</name>
</gene>
<name>A0A644VRN9_9ZZZZ</name>
<organism evidence="1">
    <name type="scientific">bioreactor metagenome</name>
    <dbReference type="NCBI Taxonomy" id="1076179"/>
    <lineage>
        <taxon>unclassified sequences</taxon>
        <taxon>metagenomes</taxon>
        <taxon>ecological metagenomes</taxon>
    </lineage>
</organism>
<evidence type="ECO:0008006" key="2">
    <source>
        <dbReference type="Google" id="ProtNLM"/>
    </source>
</evidence>
<proteinExistence type="predicted"/>
<dbReference type="NCBIfam" id="TIGR01725">
    <property type="entry name" value="phge_HK97_gp10"/>
    <property type="match status" value="1"/>
</dbReference>
<sequence length="141" mass="15593">MPGVRIDDRELMANLENLPKAIKTALESCMEVATELIEGEAVDRCPQQTTALSTSIQHSVEASASEIRGRVGTVLDYAPYVHEGTGLYAKNGNGRKTPWAYKDESGNLHWTRGQHPNPFLQDAVDATRPQILQCFAEVLRK</sequence>
<accession>A0A644VRN9</accession>
<dbReference type="InterPro" id="IPR010064">
    <property type="entry name" value="HK97-gp10_tail"/>
</dbReference>